<dbReference type="AlphaFoldDB" id="A0A5C5GBM6"/>
<dbReference type="InterPro" id="IPR036390">
    <property type="entry name" value="WH_DNA-bd_sf"/>
</dbReference>
<gene>
    <name evidence="5" type="ORF">FHY64_18000</name>
</gene>
<dbReference type="GO" id="GO:0003700">
    <property type="term" value="F:DNA-binding transcription factor activity"/>
    <property type="evidence" value="ECO:0007669"/>
    <property type="project" value="InterPro"/>
</dbReference>
<reference evidence="5 6" key="1">
    <citation type="submission" date="2019-06" db="EMBL/GenBank/DDBJ databases">
        <title>Genome of new Rhodobacteraceae sp. SM1903.</title>
        <authorList>
            <person name="Ren X."/>
        </authorList>
    </citation>
    <scope>NUCLEOTIDE SEQUENCE [LARGE SCALE GENOMIC DNA]</scope>
    <source>
        <strain evidence="5 6">SM1903</strain>
    </source>
</reference>
<keyword evidence="6" id="KW-1185">Reference proteome</keyword>
<dbReference type="Pfam" id="PF12802">
    <property type="entry name" value="MarR_2"/>
    <property type="match status" value="1"/>
</dbReference>
<sequence length="186" mass="20983">MAGCRSAARGILHLRHERSVHTEHSERKKPMQDTDLKFIELLGSIAQDQGSPRIAGEIMGYLTLSGDDCSLSEIAEALGVSKASVSTNVRLLETRGSAVRVNRRGSRQDHWRASDDPHSRILTRMSETFYRFARQIEDVAGEFPDDTEKRRKVEETAFFYRKSARFLAAWSEDFDQPAPATPAETE</sequence>
<dbReference type="InterPro" id="IPR011991">
    <property type="entry name" value="ArsR-like_HTH"/>
</dbReference>
<evidence type="ECO:0000256" key="1">
    <source>
        <dbReference type="ARBA" id="ARBA00023015"/>
    </source>
</evidence>
<feature type="domain" description="HTH marR-type" evidence="4">
    <location>
        <begin position="58"/>
        <end position="102"/>
    </location>
</feature>
<evidence type="ECO:0000256" key="3">
    <source>
        <dbReference type="ARBA" id="ARBA00023163"/>
    </source>
</evidence>
<keyword evidence="2" id="KW-0238">DNA-binding</keyword>
<dbReference type="PANTHER" id="PTHR38465">
    <property type="entry name" value="HTH-TYPE TRANSCRIPTIONAL REGULATOR MJ1563-RELATED"/>
    <property type="match status" value="1"/>
</dbReference>
<keyword evidence="3" id="KW-0804">Transcription</keyword>
<organism evidence="5 6">
    <name type="scientific">Pelagovum pacificum</name>
    <dbReference type="NCBI Taxonomy" id="2588711"/>
    <lineage>
        <taxon>Bacteria</taxon>
        <taxon>Pseudomonadati</taxon>
        <taxon>Pseudomonadota</taxon>
        <taxon>Alphaproteobacteria</taxon>
        <taxon>Rhodobacterales</taxon>
        <taxon>Paracoccaceae</taxon>
        <taxon>Pelagovum</taxon>
    </lineage>
</organism>
<dbReference type="EMBL" id="VFFF01000003">
    <property type="protein sequence ID" value="TNY30987.1"/>
    <property type="molecule type" value="Genomic_DNA"/>
</dbReference>
<protein>
    <submittedName>
        <fullName evidence="5">MarR family transcriptional regulator</fullName>
    </submittedName>
</protein>
<dbReference type="InterPro" id="IPR000835">
    <property type="entry name" value="HTH_MarR-typ"/>
</dbReference>
<dbReference type="PANTHER" id="PTHR38465:SF1">
    <property type="entry name" value="HTH-TYPE TRANSCRIPTIONAL REGULATOR MJ1563-RELATED"/>
    <property type="match status" value="1"/>
</dbReference>
<dbReference type="Gene3D" id="1.10.10.10">
    <property type="entry name" value="Winged helix-like DNA-binding domain superfamily/Winged helix DNA-binding domain"/>
    <property type="match status" value="1"/>
</dbReference>
<dbReference type="InterPro" id="IPR052362">
    <property type="entry name" value="HTH-GbsR_regulator"/>
</dbReference>
<dbReference type="OrthoDB" id="2733322at2"/>
<name>A0A5C5GBM6_9RHOB</name>
<comment type="caution">
    <text evidence="5">The sequence shown here is derived from an EMBL/GenBank/DDBJ whole genome shotgun (WGS) entry which is preliminary data.</text>
</comment>
<dbReference type="GO" id="GO:0003677">
    <property type="term" value="F:DNA binding"/>
    <property type="evidence" value="ECO:0007669"/>
    <property type="project" value="UniProtKB-KW"/>
</dbReference>
<dbReference type="CDD" id="cd00090">
    <property type="entry name" value="HTH_ARSR"/>
    <property type="match status" value="1"/>
</dbReference>
<proteinExistence type="predicted"/>
<evidence type="ECO:0000259" key="4">
    <source>
        <dbReference type="Pfam" id="PF12802"/>
    </source>
</evidence>
<accession>A0A5C5GBM6</accession>
<keyword evidence="1" id="KW-0805">Transcription regulation</keyword>
<evidence type="ECO:0000313" key="6">
    <source>
        <dbReference type="Proteomes" id="UP000314011"/>
    </source>
</evidence>
<dbReference type="Proteomes" id="UP000314011">
    <property type="component" value="Unassembled WGS sequence"/>
</dbReference>
<dbReference type="InterPro" id="IPR036388">
    <property type="entry name" value="WH-like_DNA-bd_sf"/>
</dbReference>
<dbReference type="SUPFAM" id="SSF46785">
    <property type="entry name" value="Winged helix' DNA-binding domain"/>
    <property type="match status" value="1"/>
</dbReference>
<evidence type="ECO:0000256" key="2">
    <source>
        <dbReference type="ARBA" id="ARBA00023125"/>
    </source>
</evidence>
<evidence type="ECO:0000313" key="5">
    <source>
        <dbReference type="EMBL" id="TNY30987.1"/>
    </source>
</evidence>